<proteinExistence type="inferred from homology"/>
<dbReference type="Gene3D" id="2.40.160.200">
    <property type="entry name" value="LURP1-related"/>
    <property type="match status" value="1"/>
</dbReference>
<dbReference type="RefSeq" id="WP_092563710.1">
    <property type="nucleotide sequence ID" value="NZ_FOYZ01000019.1"/>
</dbReference>
<dbReference type="STRING" id="37658.SAMN05661086_03448"/>
<name>A0A1I6LPE9_9FIRM</name>
<accession>A0A1I6LPE9</accession>
<comment type="similarity">
    <text evidence="1">Belongs to the LOR family.</text>
</comment>
<sequence>MRLLIKQRVFSWSDTYDVYDENENVKYFVKAQLFSLRHQIHIYDSFSNEVGVIRQRLMSFLPAFEIELGGRTAGVIQKKFTLFQPRYEIDYNGWRVEGDFLGWNYEVLSGCSARMHITKEPFHWGDTYVINFQNPEDELMGLLLVIAIDAANRSKN</sequence>
<keyword evidence="3" id="KW-1185">Reference proteome</keyword>
<dbReference type="OrthoDB" id="652307at2"/>
<evidence type="ECO:0000256" key="1">
    <source>
        <dbReference type="ARBA" id="ARBA00005437"/>
    </source>
</evidence>
<reference evidence="2 3" key="1">
    <citation type="submission" date="2016-10" db="EMBL/GenBank/DDBJ databases">
        <authorList>
            <person name="de Groot N.N."/>
        </authorList>
    </citation>
    <scope>NUCLEOTIDE SEQUENCE [LARGE SCALE GENOMIC DNA]</scope>
    <source>
        <strain evidence="2 3">743A</strain>
    </source>
</reference>
<dbReference type="AlphaFoldDB" id="A0A1I6LPE9"/>
<dbReference type="SUPFAM" id="SSF54518">
    <property type="entry name" value="Tubby C-terminal domain-like"/>
    <property type="match status" value="1"/>
</dbReference>
<organism evidence="2 3">
    <name type="scientific">Anaeromicropila populeti</name>
    <dbReference type="NCBI Taxonomy" id="37658"/>
    <lineage>
        <taxon>Bacteria</taxon>
        <taxon>Bacillati</taxon>
        <taxon>Bacillota</taxon>
        <taxon>Clostridia</taxon>
        <taxon>Lachnospirales</taxon>
        <taxon>Lachnospiraceae</taxon>
        <taxon>Anaeromicropila</taxon>
    </lineage>
</organism>
<dbReference type="Proteomes" id="UP000199659">
    <property type="component" value="Unassembled WGS sequence"/>
</dbReference>
<dbReference type="InterPro" id="IPR038595">
    <property type="entry name" value="LOR_sf"/>
</dbReference>
<dbReference type="EMBL" id="FOYZ01000019">
    <property type="protein sequence ID" value="SFS05132.1"/>
    <property type="molecule type" value="Genomic_DNA"/>
</dbReference>
<dbReference type="InterPro" id="IPR025659">
    <property type="entry name" value="Tubby-like_C"/>
</dbReference>
<dbReference type="Pfam" id="PF04525">
    <property type="entry name" value="LOR"/>
    <property type="match status" value="1"/>
</dbReference>
<evidence type="ECO:0000313" key="2">
    <source>
        <dbReference type="EMBL" id="SFS05132.1"/>
    </source>
</evidence>
<protein>
    <submittedName>
        <fullName evidence="2">Uncharacterized protein YxjI</fullName>
    </submittedName>
</protein>
<evidence type="ECO:0000313" key="3">
    <source>
        <dbReference type="Proteomes" id="UP000199659"/>
    </source>
</evidence>
<dbReference type="InterPro" id="IPR007612">
    <property type="entry name" value="LOR"/>
</dbReference>
<gene>
    <name evidence="2" type="ORF">SAMN05661086_03448</name>
</gene>